<dbReference type="EMBL" id="CP001034">
    <property type="protein sequence ID" value="ACB84613.1"/>
    <property type="molecule type" value="Genomic_DNA"/>
</dbReference>
<gene>
    <name evidence="1" type="ordered locus">Nther_1029</name>
</gene>
<proteinExistence type="predicted"/>
<dbReference type="AlphaFoldDB" id="B2A0Z0"/>
<protein>
    <submittedName>
        <fullName evidence="1">Uncharacterized protein</fullName>
    </submittedName>
</protein>
<keyword evidence="2" id="KW-1185">Reference proteome</keyword>
<evidence type="ECO:0000313" key="2">
    <source>
        <dbReference type="Proteomes" id="UP000001683"/>
    </source>
</evidence>
<dbReference type="KEGG" id="nth:Nther_1029"/>
<accession>B2A0Z0</accession>
<name>B2A0Z0_NATTJ</name>
<evidence type="ECO:0000313" key="1">
    <source>
        <dbReference type="EMBL" id="ACB84613.1"/>
    </source>
</evidence>
<dbReference type="eggNOG" id="ENOG503316Q">
    <property type="taxonomic scope" value="Bacteria"/>
</dbReference>
<dbReference type="InParanoid" id="B2A0Z0"/>
<reference evidence="1 2" key="1">
    <citation type="submission" date="2008-04" db="EMBL/GenBank/DDBJ databases">
        <title>Complete sequence of chromosome of Natranaerobius thermophilus JW/NM-WN-LF.</title>
        <authorList>
            <consortium name="US DOE Joint Genome Institute"/>
            <person name="Copeland A."/>
            <person name="Lucas S."/>
            <person name="Lapidus A."/>
            <person name="Glavina del Rio T."/>
            <person name="Dalin E."/>
            <person name="Tice H."/>
            <person name="Bruce D."/>
            <person name="Goodwin L."/>
            <person name="Pitluck S."/>
            <person name="Chertkov O."/>
            <person name="Brettin T."/>
            <person name="Detter J.C."/>
            <person name="Han C."/>
            <person name="Kuske C.R."/>
            <person name="Schmutz J."/>
            <person name="Larimer F."/>
            <person name="Land M."/>
            <person name="Hauser L."/>
            <person name="Kyrpides N."/>
            <person name="Lykidis A."/>
            <person name="Mesbah N.M."/>
            <person name="Wiegel J."/>
        </authorList>
    </citation>
    <scope>NUCLEOTIDE SEQUENCE [LARGE SCALE GENOMIC DNA]</scope>
    <source>
        <strain evidence="2">ATCC BAA-1301 / DSM 18059 / JW/NM-WN-LF</strain>
    </source>
</reference>
<dbReference type="HOGENOM" id="CLU_1863029_0_0_9"/>
<organism evidence="1 2">
    <name type="scientific">Natranaerobius thermophilus (strain ATCC BAA-1301 / DSM 18059 / JW/NM-WN-LF)</name>
    <dbReference type="NCBI Taxonomy" id="457570"/>
    <lineage>
        <taxon>Bacteria</taxon>
        <taxon>Bacillati</taxon>
        <taxon>Bacillota</taxon>
        <taxon>Clostridia</taxon>
        <taxon>Natranaerobiales</taxon>
        <taxon>Natranaerobiaceae</taxon>
        <taxon>Natranaerobius</taxon>
    </lineage>
</organism>
<dbReference type="STRING" id="457570.Nther_1029"/>
<dbReference type="Proteomes" id="UP000001683">
    <property type="component" value="Chromosome"/>
</dbReference>
<reference evidence="1 2" key="2">
    <citation type="journal article" date="2011" name="J. Bacteriol.">
        <title>Complete genome sequence of the anaerobic, halophilic alkalithermophile Natranaerobius thermophilus JW/NM-WN-LF.</title>
        <authorList>
            <person name="Zhao B."/>
            <person name="Mesbah N.M."/>
            <person name="Dalin E."/>
            <person name="Goodwin L."/>
            <person name="Nolan M."/>
            <person name="Pitluck S."/>
            <person name="Chertkov O."/>
            <person name="Brettin T.S."/>
            <person name="Han J."/>
            <person name="Larimer F.W."/>
            <person name="Land M.L."/>
            <person name="Hauser L."/>
            <person name="Kyrpides N."/>
            <person name="Wiegel J."/>
        </authorList>
    </citation>
    <scope>NUCLEOTIDE SEQUENCE [LARGE SCALE GENOMIC DNA]</scope>
    <source>
        <strain evidence="2">ATCC BAA-1301 / DSM 18059 / JW/NM-WN-LF</strain>
    </source>
</reference>
<sequence>MAAKVVPNPLVFCLGLLCRGRQRRKQRERYMKYLASNLGCYSKAFNDIIDLTGGVVMQWSEVRKQYPNKFVKFEVLDYHTDDNKRVVDEVSIIKVIEDSKEAMQEFSKCKEGQFVYNTKHEKVIIDVVKHIGIRRTS</sequence>